<evidence type="ECO:0000256" key="4">
    <source>
        <dbReference type="ARBA" id="ARBA00022857"/>
    </source>
</evidence>
<evidence type="ECO:0000256" key="2">
    <source>
        <dbReference type="ARBA" id="ARBA00022516"/>
    </source>
</evidence>
<dbReference type="Proteomes" id="UP000824089">
    <property type="component" value="Unassembled WGS sequence"/>
</dbReference>
<gene>
    <name evidence="10" type="ORF">IAD50_03840</name>
</gene>
<dbReference type="InterPro" id="IPR016205">
    <property type="entry name" value="Glycerol_DH"/>
</dbReference>
<dbReference type="AlphaFoldDB" id="A0A9D1I766"/>
<dbReference type="GO" id="GO:0008654">
    <property type="term" value="P:phospholipid biosynthetic process"/>
    <property type="evidence" value="ECO:0007669"/>
    <property type="project" value="UniProtKB-KW"/>
</dbReference>
<evidence type="ECO:0000256" key="6">
    <source>
        <dbReference type="ARBA" id="ARBA00023027"/>
    </source>
</evidence>
<evidence type="ECO:0000313" key="10">
    <source>
        <dbReference type="EMBL" id="HIU29411.1"/>
    </source>
</evidence>
<keyword evidence="8" id="KW-0594">Phospholipid biosynthesis</keyword>
<evidence type="ECO:0000256" key="9">
    <source>
        <dbReference type="ARBA" id="ARBA00023264"/>
    </source>
</evidence>
<keyword evidence="6" id="KW-0520">NAD</keyword>
<keyword evidence="9" id="KW-1208">Phospholipid metabolism</keyword>
<dbReference type="Pfam" id="PF13685">
    <property type="entry name" value="Fe-ADH_2"/>
    <property type="match status" value="1"/>
</dbReference>
<keyword evidence="2" id="KW-0444">Lipid biosynthesis</keyword>
<sequence length="424" mass="47099">MEQEKVILEWQRSEPVDPSRLTEAFRRQAERILTMGLEELPGYKFDCVCGRTHRIDMEHLLSGSGALERLPEVLGSAEEQKERTILLLCDRNTWEAGGRKTDELLRAAGFRTKILELSTKNYPVLIPDEAALGTILVHVTDDVGILLGVGSGTISDLTKLVSYKTGRRSVVVGTAPSMDGYASMNAAFVIGGHKITYPAHYHSCIVADTGIMKDAPMELMRAGYGDVVGKYTALSDWRLTKAVNDEHYCEITARLVQNAVDLCVANTERYFRREEDAVERMNEALILTGISMGITGYTRPASGSEHHLAHYWELAAIEKGVPHPLHGNSVGLASIASAEVYDIMSRRFEVVAEVHAPKPDFLREIYAKAGSALTPAELGISNELFLESLRNGYKIRPRYTIFNFTRDHGMLDEVAEEVAKRMGR</sequence>
<evidence type="ECO:0000313" key="11">
    <source>
        <dbReference type="Proteomes" id="UP000824089"/>
    </source>
</evidence>
<keyword evidence="5" id="KW-0560">Oxidoreductase</keyword>
<dbReference type="PANTHER" id="PTHR43616">
    <property type="entry name" value="GLYCEROL DEHYDROGENASE"/>
    <property type="match status" value="1"/>
</dbReference>
<proteinExistence type="predicted"/>
<protein>
    <submittedName>
        <fullName evidence="10">Sn-glycerol-1-phosphate dehydrogenase</fullName>
    </submittedName>
</protein>
<dbReference type="CDD" id="cd08175">
    <property type="entry name" value="G1PDH"/>
    <property type="match status" value="1"/>
</dbReference>
<dbReference type="GO" id="GO:0046872">
    <property type="term" value="F:metal ion binding"/>
    <property type="evidence" value="ECO:0007669"/>
    <property type="project" value="UniProtKB-KW"/>
</dbReference>
<evidence type="ECO:0000256" key="5">
    <source>
        <dbReference type="ARBA" id="ARBA00023002"/>
    </source>
</evidence>
<accession>A0A9D1I766</accession>
<keyword evidence="1" id="KW-0963">Cytoplasm</keyword>
<dbReference type="GO" id="GO:0016614">
    <property type="term" value="F:oxidoreductase activity, acting on CH-OH group of donors"/>
    <property type="evidence" value="ECO:0007669"/>
    <property type="project" value="InterPro"/>
</dbReference>
<evidence type="ECO:0000256" key="8">
    <source>
        <dbReference type="ARBA" id="ARBA00023209"/>
    </source>
</evidence>
<keyword evidence="7" id="KW-0443">Lipid metabolism</keyword>
<evidence type="ECO:0000256" key="1">
    <source>
        <dbReference type="ARBA" id="ARBA00022490"/>
    </source>
</evidence>
<reference evidence="10" key="1">
    <citation type="submission" date="2020-10" db="EMBL/GenBank/DDBJ databases">
        <authorList>
            <person name="Gilroy R."/>
        </authorList>
    </citation>
    <scope>NUCLEOTIDE SEQUENCE</scope>
    <source>
        <strain evidence="10">CHK195-4489</strain>
    </source>
</reference>
<dbReference type="SUPFAM" id="SSF56796">
    <property type="entry name" value="Dehydroquinate synthase-like"/>
    <property type="match status" value="1"/>
</dbReference>
<evidence type="ECO:0000256" key="7">
    <source>
        <dbReference type="ARBA" id="ARBA00023098"/>
    </source>
</evidence>
<dbReference type="EMBL" id="DVMM01000077">
    <property type="protein sequence ID" value="HIU29411.1"/>
    <property type="molecule type" value="Genomic_DNA"/>
</dbReference>
<name>A0A9D1I766_9CLOT</name>
<dbReference type="Gene3D" id="3.40.50.1970">
    <property type="match status" value="1"/>
</dbReference>
<dbReference type="Gene3D" id="1.20.1090.10">
    <property type="entry name" value="Dehydroquinate synthase-like - alpha domain"/>
    <property type="match status" value="1"/>
</dbReference>
<dbReference type="InterPro" id="IPR032837">
    <property type="entry name" value="G1PDH"/>
</dbReference>
<evidence type="ECO:0000256" key="3">
    <source>
        <dbReference type="ARBA" id="ARBA00022723"/>
    </source>
</evidence>
<reference evidence="10" key="2">
    <citation type="journal article" date="2021" name="PeerJ">
        <title>Extensive microbial diversity within the chicken gut microbiome revealed by metagenomics and culture.</title>
        <authorList>
            <person name="Gilroy R."/>
            <person name="Ravi A."/>
            <person name="Getino M."/>
            <person name="Pursley I."/>
            <person name="Horton D.L."/>
            <person name="Alikhan N.F."/>
            <person name="Baker D."/>
            <person name="Gharbi K."/>
            <person name="Hall N."/>
            <person name="Watson M."/>
            <person name="Adriaenssens E.M."/>
            <person name="Foster-Nyarko E."/>
            <person name="Jarju S."/>
            <person name="Secka A."/>
            <person name="Antonio M."/>
            <person name="Oren A."/>
            <person name="Chaudhuri R.R."/>
            <person name="La Ragione R."/>
            <person name="Hildebrand F."/>
            <person name="Pallen M.J."/>
        </authorList>
    </citation>
    <scope>NUCLEOTIDE SEQUENCE</scope>
    <source>
        <strain evidence="10">CHK195-4489</strain>
    </source>
</reference>
<organism evidence="10 11">
    <name type="scientific">Candidatus Egerieisoma faecipullorum</name>
    <dbReference type="NCBI Taxonomy" id="2840963"/>
    <lineage>
        <taxon>Bacteria</taxon>
        <taxon>Bacillati</taxon>
        <taxon>Bacillota</taxon>
        <taxon>Clostridia</taxon>
        <taxon>Eubacteriales</taxon>
        <taxon>Clostridiaceae</taxon>
        <taxon>Clostridiaceae incertae sedis</taxon>
        <taxon>Candidatus Egerieisoma</taxon>
    </lineage>
</organism>
<comment type="caution">
    <text evidence="10">The sequence shown here is derived from an EMBL/GenBank/DDBJ whole genome shotgun (WGS) entry which is preliminary data.</text>
</comment>
<dbReference type="PANTHER" id="PTHR43616:SF5">
    <property type="entry name" value="GLYCEROL DEHYDROGENASE 1"/>
    <property type="match status" value="1"/>
</dbReference>
<keyword evidence="3" id="KW-0479">Metal-binding</keyword>
<keyword evidence="4" id="KW-0521">NADP</keyword>